<organism evidence="2 3">
    <name type="scientific">Alcaligenes xylosoxydans xylosoxydans</name>
    <name type="common">Achromobacter xylosoxidans</name>
    <dbReference type="NCBI Taxonomy" id="85698"/>
    <lineage>
        <taxon>Bacteria</taxon>
        <taxon>Pseudomonadati</taxon>
        <taxon>Pseudomonadota</taxon>
        <taxon>Betaproteobacteria</taxon>
        <taxon>Burkholderiales</taxon>
        <taxon>Alcaligenaceae</taxon>
        <taxon>Achromobacter</taxon>
    </lineage>
</organism>
<gene>
    <name evidence="2" type="ORF">AL504_08965</name>
</gene>
<evidence type="ECO:0000313" key="2">
    <source>
        <dbReference type="EMBL" id="AMG36150.1"/>
    </source>
</evidence>
<accession>A0A0X8NXK4</accession>
<feature type="transmembrane region" description="Helical" evidence="1">
    <location>
        <begin position="20"/>
        <end position="40"/>
    </location>
</feature>
<dbReference type="EMBL" id="CP014060">
    <property type="protein sequence ID" value="AMG36150.1"/>
    <property type="molecule type" value="Genomic_DNA"/>
</dbReference>
<evidence type="ECO:0000313" key="3">
    <source>
        <dbReference type="Proteomes" id="UP000060602"/>
    </source>
</evidence>
<dbReference type="AlphaFoldDB" id="A0A0X8NXK4"/>
<keyword evidence="1" id="KW-0812">Transmembrane</keyword>
<protein>
    <submittedName>
        <fullName evidence="2">Uncharacterized protein</fullName>
    </submittedName>
</protein>
<dbReference type="Proteomes" id="UP000060602">
    <property type="component" value="Chromosome"/>
</dbReference>
<sequence length="66" mass="7727">MDNCSLVKHMILARHSVSKIPIYVGMALTCFWAVLWLNTFTFGGKTLMRYLYEWIDVPWFRLASLA</sequence>
<evidence type="ECO:0000256" key="1">
    <source>
        <dbReference type="SAM" id="Phobius"/>
    </source>
</evidence>
<keyword evidence="1" id="KW-0472">Membrane</keyword>
<proteinExistence type="predicted"/>
<keyword evidence="1" id="KW-1133">Transmembrane helix</keyword>
<reference evidence="3" key="1">
    <citation type="submission" date="2015-12" db="EMBL/GenBank/DDBJ databases">
        <title>FDA dAtabase for Regulatory Grade micrObial Sequences (FDA-ARGOS): Supporting development and validation of Infectious Disease Dx tests.</title>
        <authorList>
            <person name="Case J."/>
            <person name="Tallon L."/>
            <person name="Sadzewicz L."/>
            <person name="Sengamalay N."/>
            <person name="Ott S."/>
            <person name="Godinez A."/>
            <person name="Nagaraj S."/>
            <person name="Nadendla S."/>
            <person name="Sichtig H."/>
        </authorList>
    </citation>
    <scope>NUCLEOTIDE SEQUENCE [LARGE SCALE GENOMIC DNA]</scope>
    <source>
        <strain evidence="3">FDAARGOS_147</strain>
    </source>
</reference>
<name>A0A0X8NXK4_ALCXX</name>